<dbReference type="EMBL" id="JACHXM010000024">
    <property type="protein sequence ID" value="MBB3142626.1"/>
    <property type="molecule type" value="Genomic_DNA"/>
</dbReference>
<comment type="caution">
    <text evidence="1">The sequence shown here is derived from an EMBL/GenBank/DDBJ whole genome shotgun (WGS) entry which is preliminary data.</text>
</comment>
<dbReference type="Gene3D" id="3.40.50.300">
    <property type="entry name" value="P-loop containing nucleotide triphosphate hydrolases"/>
    <property type="match status" value="1"/>
</dbReference>
<protein>
    <submittedName>
        <fullName evidence="1">Uncharacterized protein</fullName>
    </submittedName>
</protein>
<organism evidence="1 2">
    <name type="scientific">Halomonas organivorans</name>
    <dbReference type="NCBI Taxonomy" id="257772"/>
    <lineage>
        <taxon>Bacteria</taxon>
        <taxon>Pseudomonadati</taxon>
        <taxon>Pseudomonadota</taxon>
        <taxon>Gammaproteobacteria</taxon>
        <taxon>Oceanospirillales</taxon>
        <taxon>Halomonadaceae</taxon>
        <taxon>Halomonas</taxon>
    </lineage>
</organism>
<evidence type="ECO:0000313" key="1">
    <source>
        <dbReference type="EMBL" id="MBB3142626.1"/>
    </source>
</evidence>
<name>A0A7W5G7L3_9GAMM</name>
<reference evidence="1 2" key="1">
    <citation type="submission" date="2020-08" db="EMBL/GenBank/DDBJ databases">
        <title>Genomic Encyclopedia of Type Strains, Phase III (KMG-III): the genomes of soil and plant-associated and newly described type strains.</title>
        <authorList>
            <person name="Whitman W."/>
        </authorList>
    </citation>
    <scope>NUCLEOTIDE SEQUENCE [LARGE SCALE GENOMIC DNA]</scope>
    <source>
        <strain evidence="1 2">CECT 5995</strain>
    </source>
</reference>
<evidence type="ECO:0000313" key="2">
    <source>
        <dbReference type="Proteomes" id="UP000525987"/>
    </source>
</evidence>
<sequence length="340" mass="38442">MSFTLYVHVGSGKAGSSAIQKTLAKHSKELESQGVKYLGLMLERFENPSASWQKPYGWPIYRKNPSKNLAELIDCLRVNISSMISNGWRAAIWSNESLFGQFDLLEEVRKLGVELSFDVKVVCYFRNHVSWALSAYKQWGIKHKTYSGRIQSFNEWHRSRGINFSSVAKRWRSLFGESFIVKNYDSENDLALGFLELCGVDVSSVGYSRSLENKTPQKLPLTLWAIYNNQFEGEVLPDQLQPFLKRSGLLDSEIKGVSYNSLMPSVSDSEDLAESYTDDLTKLNEILADSGEPPLKFSSAHKAEDPVSQDDLIAALLMALVKHDAEIRGLRRKLKALEDK</sequence>
<gene>
    <name evidence="1" type="ORF">FHR96_003526</name>
</gene>
<dbReference type="SUPFAM" id="SSF52540">
    <property type="entry name" value="P-loop containing nucleoside triphosphate hydrolases"/>
    <property type="match status" value="1"/>
</dbReference>
<dbReference type="RefSeq" id="WP_183388994.1">
    <property type="nucleotide sequence ID" value="NZ_JACHXM010000024.1"/>
</dbReference>
<dbReference type="AlphaFoldDB" id="A0A7W5G7L3"/>
<dbReference type="Proteomes" id="UP000525987">
    <property type="component" value="Unassembled WGS sequence"/>
</dbReference>
<keyword evidence="2" id="KW-1185">Reference proteome</keyword>
<accession>A0A7W5G7L3</accession>
<proteinExistence type="predicted"/>
<dbReference type="InterPro" id="IPR027417">
    <property type="entry name" value="P-loop_NTPase"/>
</dbReference>